<accession>K0SWF4</accession>
<evidence type="ECO:0000256" key="1">
    <source>
        <dbReference type="SAM" id="MobiDB-lite"/>
    </source>
</evidence>
<feature type="non-terminal residue" evidence="2">
    <location>
        <position position="1"/>
    </location>
</feature>
<sequence>PSGSTSISRGSAAALSPERTEKSWRSKKYATVGPSPGEFDGGTTPAGSRGDDSLAIVLPYCSQGRVFSIVDGICHGPLAIKVPITMTNNLQLAHPRGGASANVVATATLNCDDGAPDESTGNNSFGNLTRVDSTRSREEPSGVDFVGPAKAVKNSSRCRGDSTATKMSVLPYTTLATGPSCWNQRTILERRVNRVTRRPGKGICVDLVLNGQVTGKTTEGSSG</sequence>
<reference evidence="2 3" key="1">
    <citation type="journal article" date="2012" name="Genome Biol.">
        <title>Genome and low-iron response of an oceanic diatom adapted to chronic iron limitation.</title>
        <authorList>
            <person name="Lommer M."/>
            <person name="Specht M."/>
            <person name="Roy A.S."/>
            <person name="Kraemer L."/>
            <person name="Andreson R."/>
            <person name="Gutowska M.A."/>
            <person name="Wolf J."/>
            <person name="Bergner S.V."/>
            <person name="Schilhabel M.B."/>
            <person name="Klostermeier U.C."/>
            <person name="Beiko R.G."/>
            <person name="Rosenstiel P."/>
            <person name="Hippler M."/>
            <person name="Laroche J."/>
        </authorList>
    </citation>
    <scope>NUCLEOTIDE SEQUENCE [LARGE SCALE GENOMIC DNA]</scope>
    <source>
        <strain evidence="2 3">CCMP1005</strain>
    </source>
</reference>
<dbReference type="Proteomes" id="UP000266841">
    <property type="component" value="Unassembled WGS sequence"/>
</dbReference>
<name>K0SWF4_THAOC</name>
<feature type="compositionally biased region" description="Polar residues" evidence="1">
    <location>
        <begin position="119"/>
        <end position="131"/>
    </location>
</feature>
<comment type="caution">
    <text evidence="2">The sequence shown here is derived from an EMBL/GenBank/DDBJ whole genome shotgun (WGS) entry which is preliminary data.</text>
</comment>
<proteinExistence type="predicted"/>
<evidence type="ECO:0000313" key="2">
    <source>
        <dbReference type="EMBL" id="EJK70708.1"/>
    </source>
</evidence>
<protein>
    <submittedName>
        <fullName evidence="2">Uncharacterized protein</fullName>
    </submittedName>
</protein>
<keyword evidence="3" id="KW-1185">Reference proteome</keyword>
<evidence type="ECO:0000313" key="3">
    <source>
        <dbReference type="Proteomes" id="UP000266841"/>
    </source>
</evidence>
<dbReference type="EMBL" id="AGNL01008146">
    <property type="protein sequence ID" value="EJK70708.1"/>
    <property type="molecule type" value="Genomic_DNA"/>
</dbReference>
<feature type="region of interest" description="Disordered" evidence="1">
    <location>
        <begin position="114"/>
        <end position="148"/>
    </location>
</feature>
<organism evidence="2 3">
    <name type="scientific">Thalassiosira oceanica</name>
    <name type="common">Marine diatom</name>
    <dbReference type="NCBI Taxonomy" id="159749"/>
    <lineage>
        <taxon>Eukaryota</taxon>
        <taxon>Sar</taxon>
        <taxon>Stramenopiles</taxon>
        <taxon>Ochrophyta</taxon>
        <taxon>Bacillariophyta</taxon>
        <taxon>Coscinodiscophyceae</taxon>
        <taxon>Thalassiosirophycidae</taxon>
        <taxon>Thalassiosirales</taxon>
        <taxon>Thalassiosiraceae</taxon>
        <taxon>Thalassiosira</taxon>
    </lineage>
</organism>
<dbReference type="AlphaFoldDB" id="K0SWF4"/>
<feature type="region of interest" description="Disordered" evidence="1">
    <location>
        <begin position="1"/>
        <end position="47"/>
    </location>
</feature>
<gene>
    <name evidence="2" type="ORF">THAOC_07911</name>
</gene>